<evidence type="ECO:0000313" key="1">
    <source>
        <dbReference type="EMBL" id="UQS24749.1"/>
    </source>
</evidence>
<dbReference type="SUPFAM" id="SSF53187">
    <property type="entry name" value="Zn-dependent exopeptidases"/>
    <property type="match status" value="1"/>
</dbReference>
<reference evidence="1" key="1">
    <citation type="submission" date="2022-01" db="EMBL/GenBank/DDBJ databases">
        <title>PSI-footprinting approach for the identification of protein synthesis inhibitor producers.</title>
        <authorList>
            <person name="Handel F."/>
            <person name="Kulik A."/>
            <person name="Wex K.W."/>
            <person name="Berscheid A."/>
            <person name="Saur J.S."/>
            <person name="Winkler A."/>
            <person name="Wibberg D."/>
            <person name="Kalinowski J."/>
            <person name="Broetz-Oesterhelt H."/>
            <person name="Mast Y."/>
        </authorList>
    </citation>
    <scope>NUCLEOTIDE SEQUENCE</scope>
    <source>
        <strain evidence="1">KNN 49.3e</strain>
    </source>
</reference>
<dbReference type="RefSeq" id="WP_249465789.1">
    <property type="nucleotide sequence ID" value="NZ_CP091196.1"/>
</dbReference>
<dbReference type="Pfam" id="PF01546">
    <property type="entry name" value="Peptidase_M20"/>
    <property type="match status" value="1"/>
</dbReference>
<dbReference type="Proteomes" id="UP000830158">
    <property type="component" value="Chromosome"/>
</dbReference>
<dbReference type="EMBL" id="CP091196">
    <property type="protein sequence ID" value="UQS24749.1"/>
    <property type="molecule type" value="Genomic_DNA"/>
</dbReference>
<evidence type="ECO:0000313" key="2">
    <source>
        <dbReference type="Proteomes" id="UP000830158"/>
    </source>
</evidence>
<organism evidence="1 2">
    <name type="scientific">Amycolatopsis thermalba</name>
    <dbReference type="NCBI Taxonomy" id="944492"/>
    <lineage>
        <taxon>Bacteria</taxon>
        <taxon>Bacillati</taxon>
        <taxon>Actinomycetota</taxon>
        <taxon>Actinomycetes</taxon>
        <taxon>Pseudonocardiales</taxon>
        <taxon>Pseudonocardiaceae</taxon>
        <taxon>Amycolatopsis</taxon>
    </lineage>
</organism>
<gene>
    <name evidence="1" type="ORF">L1857_18945</name>
</gene>
<dbReference type="InterPro" id="IPR002933">
    <property type="entry name" value="Peptidase_M20"/>
</dbReference>
<accession>A0ABY4NXE2</accession>
<dbReference type="PANTHER" id="PTHR43808">
    <property type="entry name" value="ACETYLORNITHINE DEACETYLASE"/>
    <property type="match status" value="1"/>
</dbReference>
<sequence length="427" mass="44324">MTAAPSTAPPLTARDTELLLTLLRLPTVSPLEAPGEQPMLWEAQRVYAAVARESGFRVLHHGSADPAVLRRDDVPRAVRGRPAEFLATQPNLVLRLGPALPRSATVMFNVHFDTVAGAPPVTFDGHRVTGRGAVDAKGQAVAVLAGIRAARAADPRIGRDVAVLVQAVSGEEGGALGCFGTRPLVEAGYVGRLNVFCEPTGSRYLCRATASMTAELRVAGLDAIDDRPGAGHNATVLLGFLAQHLAGAVAGEPGAAVCVAGLHTGDQHNRVYGTGRLLLNIGYPSVHTGRRLEGAVERAVRGGLAEFRSRFAALPALARTAVDAAAITTLVWHKRRLPCLAQDETAVAALCRAAGLAPWPAADPAFTCDAIWMDGVPGAATVVLGAGSLDANHAHADGEYAELADLAGFAGAVARLLTCFADEETTP</sequence>
<keyword evidence="2" id="KW-1185">Reference proteome</keyword>
<dbReference type="InterPro" id="IPR050072">
    <property type="entry name" value="Peptidase_M20A"/>
</dbReference>
<dbReference type="Gene3D" id="3.40.630.10">
    <property type="entry name" value="Zn peptidases"/>
    <property type="match status" value="1"/>
</dbReference>
<name>A0ABY4NXE2_9PSEU</name>
<proteinExistence type="predicted"/>
<protein>
    <submittedName>
        <fullName evidence="1">M20/M25/M40 family metallo-hydrolase</fullName>
    </submittedName>
</protein>